<name>X1CWB9_9ZZZZ</name>
<accession>X1CWB9</accession>
<gene>
    <name evidence="1" type="ORF">S01H4_51166</name>
</gene>
<dbReference type="AlphaFoldDB" id="X1CWB9"/>
<organism evidence="1">
    <name type="scientific">marine sediment metagenome</name>
    <dbReference type="NCBI Taxonomy" id="412755"/>
    <lineage>
        <taxon>unclassified sequences</taxon>
        <taxon>metagenomes</taxon>
        <taxon>ecological metagenomes</taxon>
    </lineage>
</organism>
<reference evidence="1" key="1">
    <citation type="journal article" date="2014" name="Front. Microbiol.">
        <title>High frequency of phylogenetically diverse reductive dehalogenase-homologous genes in deep subseafloor sedimentary metagenomes.</title>
        <authorList>
            <person name="Kawai M."/>
            <person name="Futagami T."/>
            <person name="Toyoda A."/>
            <person name="Takaki Y."/>
            <person name="Nishi S."/>
            <person name="Hori S."/>
            <person name="Arai W."/>
            <person name="Tsubouchi T."/>
            <person name="Morono Y."/>
            <person name="Uchiyama I."/>
            <person name="Ito T."/>
            <person name="Fujiyama A."/>
            <person name="Inagaki F."/>
            <person name="Takami H."/>
        </authorList>
    </citation>
    <scope>NUCLEOTIDE SEQUENCE</scope>
    <source>
        <strain evidence="1">Expedition CK06-06</strain>
    </source>
</reference>
<dbReference type="EMBL" id="BART01029113">
    <property type="protein sequence ID" value="GAG97262.1"/>
    <property type="molecule type" value="Genomic_DNA"/>
</dbReference>
<comment type="caution">
    <text evidence="1">The sequence shown here is derived from an EMBL/GenBank/DDBJ whole genome shotgun (WGS) entry which is preliminary data.</text>
</comment>
<proteinExistence type="predicted"/>
<protein>
    <submittedName>
        <fullName evidence="1">Uncharacterized protein</fullName>
    </submittedName>
</protein>
<feature type="non-terminal residue" evidence="1">
    <location>
        <position position="1"/>
    </location>
</feature>
<sequence length="73" mass="8719">AYRQRKAVPPEVRDQLLESLVPIYFGRTASFAIETRDMPTYEAEEVIERLCDKFEKLKPYLLQRWNSIIDNEK</sequence>
<evidence type="ECO:0000313" key="1">
    <source>
        <dbReference type="EMBL" id="GAG97262.1"/>
    </source>
</evidence>